<evidence type="ECO:0000313" key="1">
    <source>
        <dbReference type="EMBL" id="GFN98849.1"/>
    </source>
</evidence>
<protein>
    <submittedName>
        <fullName evidence="1">Multiple epidermal growth factor-like domains 10</fullName>
    </submittedName>
</protein>
<dbReference type="AlphaFoldDB" id="A0AAV3ZUM3"/>
<comment type="caution">
    <text evidence="1">The sequence shown here is derived from an EMBL/GenBank/DDBJ whole genome shotgun (WGS) entry which is preliminary data.</text>
</comment>
<evidence type="ECO:0000313" key="2">
    <source>
        <dbReference type="Proteomes" id="UP000735302"/>
    </source>
</evidence>
<dbReference type="Proteomes" id="UP000735302">
    <property type="component" value="Unassembled WGS sequence"/>
</dbReference>
<reference evidence="1 2" key="1">
    <citation type="journal article" date="2021" name="Elife">
        <title>Chloroplast acquisition without the gene transfer in kleptoplastic sea slugs, Plakobranchus ocellatus.</title>
        <authorList>
            <person name="Maeda T."/>
            <person name="Takahashi S."/>
            <person name="Yoshida T."/>
            <person name="Shimamura S."/>
            <person name="Takaki Y."/>
            <person name="Nagai Y."/>
            <person name="Toyoda A."/>
            <person name="Suzuki Y."/>
            <person name="Arimoto A."/>
            <person name="Ishii H."/>
            <person name="Satoh N."/>
            <person name="Nishiyama T."/>
            <person name="Hasebe M."/>
            <person name="Maruyama T."/>
            <person name="Minagawa J."/>
            <person name="Obokata J."/>
            <person name="Shigenobu S."/>
        </authorList>
    </citation>
    <scope>NUCLEOTIDE SEQUENCE [LARGE SCALE GENOMIC DNA]</scope>
</reference>
<dbReference type="EMBL" id="BLXT01002880">
    <property type="protein sequence ID" value="GFN98849.1"/>
    <property type="molecule type" value="Genomic_DNA"/>
</dbReference>
<name>A0AAV3ZUM3_9GAST</name>
<dbReference type="Gene3D" id="2.170.300.10">
    <property type="entry name" value="Tie2 ligand-binding domain superfamily"/>
    <property type="match status" value="1"/>
</dbReference>
<sequence length="86" mass="9425">MDGCPSGCTSDFTGEDCWTREECERGSYGLNCKSKCSIHCAAPGTCDFVDGTCDHGCEAGYYHPLCDKSMSKLTFSADPVQYYFSF</sequence>
<organism evidence="1 2">
    <name type="scientific">Plakobranchus ocellatus</name>
    <dbReference type="NCBI Taxonomy" id="259542"/>
    <lineage>
        <taxon>Eukaryota</taxon>
        <taxon>Metazoa</taxon>
        <taxon>Spiralia</taxon>
        <taxon>Lophotrochozoa</taxon>
        <taxon>Mollusca</taxon>
        <taxon>Gastropoda</taxon>
        <taxon>Heterobranchia</taxon>
        <taxon>Euthyneura</taxon>
        <taxon>Panpulmonata</taxon>
        <taxon>Sacoglossa</taxon>
        <taxon>Placobranchoidea</taxon>
        <taxon>Plakobranchidae</taxon>
        <taxon>Plakobranchus</taxon>
    </lineage>
</organism>
<proteinExistence type="predicted"/>
<keyword evidence="2" id="KW-1185">Reference proteome</keyword>
<gene>
    <name evidence="1" type="ORF">PoB_002535500</name>
</gene>
<accession>A0AAV3ZUM3</accession>